<reference evidence="3" key="1">
    <citation type="submission" date="2016-06" db="EMBL/GenBank/DDBJ databases">
        <authorList>
            <person name="Varghese N."/>
            <person name="Submissions Spin"/>
        </authorList>
    </citation>
    <scope>NUCLEOTIDE SEQUENCE [LARGE SCALE GENOMIC DNA]</scope>
    <source>
        <strain evidence="3">DSM 45161</strain>
    </source>
</reference>
<protein>
    <submittedName>
        <fullName evidence="2">Uncharacterized protein</fullName>
    </submittedName>
</protein>
<name>A0A1C5HAH0_9ACTN</name>
<evidence type="ECO:0000313" key="3">
    <source>
        <dbReference type="Proteomes" id="UP000198215"/>
    </source>
</evidence>
<dbReference type="InterPro" id="IPR027417">
    <property type="entry name" value="P-loop_NTPase"/>
</dbReference>
<keyword evidence="3" id="KW-1185">Reference proteome</keyword>
<sequence>MSMPEPGPRELVVGALLALDQIRRGGGDPHRIGAVLGQLDADVVDTLVRSVAHDGAANLGYGFTADDLDAVKWLCDAVTSTDVDPGLAEVLDVPAFDRLCALVEVLDGGPRPWVDGAGDAAYRDDLRRRERRLEVTVARPARNGHLLLGLSPVPTATATTNGEGGPAPDTNAPVQRSSPGRGHGPQQGWQPLTATSRSALSAAAEAVGLLLEELEFATRPAPTRYGVPGCLPPTTIEDATLALPAALWLLGELVGMPRRRVVAAGAWEGGQFVPMDEDEAASRLAALRVDGRHDALLVPAGGGWRLLRVDGGGESLPDDRRDVDGAARVLWGDDWENWAGRCRRALLERRDCYLRDWSRPVREPVPEAPMGQVDEILSVLRNRPVATVVLGGPASSGKTVIAGQVARRLAAPDAPAPRWTVAMMSVNATWLPETDELVALGRHALALAEAGAGPRLLILDDLLPVGEGDVDRILPEVAEQLDASVLAVLRYEPHSLRDWETDTVAVVTAPGGVEASRLFALTLVAQTPELAGVDSATVRSLAERYPNDARALTAALADAAGGRSVQQAEAEFRNLFGRLGDGGRDQVAGMAARSLLRSETHERHLQGLTPQELIALGAERGYRRGHWRFSSYQRCRQVLREYGRDDQPGAHPDQSIDPVLIELGGRELVNALRVADPSQRDVLSLLRGARLGSEAVCDGIIAAAKRVDGFATWMSNVDVAERAALLRLVDGALGDDLLPRLLKQFADTLPDSSRAMTPAGLADVLYVLARRRDLIEDAAFDRCAEWVAEAFAAQLDRAIGPRNRTDLFRIEYRMVRLHHDVTNTVLRERGSEILRGLSRNRVLDYITVRRVDKLIRQATGDGVWAAPVDNEPDVQDLLDSVPPANRGVALQLAWLTLRMHFGREDTDWRAVIRTHEERIRKSMRSSKARELRLALGELYDYNPQFCTMLLNEFRHFDSAVRNLLLVDALPTEAADLLNTVLRIHGMTAFRVITTDRDSTAHKTLAQHLASRVTQARDGKGAGMLLSVTQAIDDQYRFTGASFAHLLAGFLGRQWVLDQVANDPRTSTKYYLIKGVWQAGIDYREEIMEAAVEAVANEINKSLRSWGPQLAVMLGEDRELGEVAMRELSARVSHQRLLHAMRNAPTPDAQVHFHRLGRALYPGIAGEYLRHFDPGNLHSRLLSFSPDATVQWCLATAQTLTLAGLSDAGHQVLDAVEGRMGGVGWGKRLRRSATPGQTASVLRVLERLHPERAKAVLDEVSRPVTDRSGRRNTPLERQVGFAMFNHQLDAADLMAAVERVSPDAGRRLLETVSGHSHRWRVFTTELEHLQDPASLFAAVRHLARVGLLPGRTYSSWTEKVFSRWSKTAHLIAGPRRVADLLRVFLLWGRDDWSRAIAGEISVDRLAGRLGYGRRDDLVAVPRLINAFDLADHGDDAAEVVDAVGRLTPADVVAATGLDVSYDLVTAVDRHDPDLAWDLAEASVRDLPGELARTMVLDEQRRWTTIGWVGWLARARGVELALPRKQTLTVNLTVPHHAAWAMAHLPADVPWVRTGQRQSIDAVSARRPATPTELFFSLAAASAQDVPLDRVLPDEDQVAELLPQVSFTRIRALQAMSMRHAGLRDLLVAHREAVVRTTTVPEGRLSVHARDVRQWYARVPANTPQAG</sequence>
<proteinExistence type="predicted"/>
<feature type="region of interest" description="Disordered" evidence="1">
    <location>
        <begin position="148"/>
        <end position="191"/>
    </location>
</feature>
<organism evidence="2 3">
    <name type="scientific">Micromonospora coxensis</name>
    <dbReference type="NCBI Taxonomy" id="356852"/>
    <lineage>
        <taxon>Bacteria</taxon>
        <taxon>Bacillati</taxon>
        <taxon>Actinomycetota</taxon>
        <taxon>Actinomycetes</taxon>
        <taxon>Micromonosporales</taxon>
        <taxon>Micromonosporaceae</taxon>
        <taxon>Micromonospora</taxon>
    </lineage>
</organism>
<evidence type="ECO:0000313" key="2">
    <source>
        <dbReference type="EMBL" id="SCG43004.1"/>
    </source>
</evidence>
<dbReference type="Gene3D" id="3.40.50.300">
    <property type="entry name" value="P-loop containing nucleotide triphosphate hydrolases"/>
    <property type="match status" value="1"/>
</dbReference>
<gene>
    <name evidence="2" type="ORF">GA0070614_1037</name>
</gene>
<evidence type="ECO:0000256" key="1">
    <source>
        <dbReference type="SAM" id="MobiDB-lite"/>
    </source>
</evidence>
<dbReference type="EMBL" id="LT607753">
    <property type="protein sequence ID" value="SCG43004.1"/>
    <property type="molecule type" value="Genomic_DNA"/>
</dbReference>
<accession>A0A1C5HAH0</accession>
<dbReference type="Proteomes" id="UP000198215">
    <property type="component" value="Chromosome I"/>
</dbReference>
<dbReference type="SUPFAM" id="SSF52540">
    <property type="entry name" value="P-loop containing nucleoside triphosphate hydrolases"/>
    <property type="match status" value="1"/>
</dbReference>